<dbReference type="InterPro" id="IPR027304">
    <property type="entry name" value="Trigger_fact/SurA_dom_sf"/>
</dbReference>
<evidence type="ECO:0000256" key="6">
    <source>
        <dbReference type="SAM" id="SignalP"/>
    </source>
</evidence>
<dbReference type="Gene3D" id="3.10.50.40">
    <property type="match status" value="1"/>
</dbReference>
<keyword evidence="6" id="KW-0732">Signal</keyword>
<dbReference type="PANTHER" id="PTHR47245">
    <property type="entry name" value="PEPTIDYLPROLYL ISOMERASE"/>
    <property type="match status" value="1"/>
</dbReference>
<dbReference type="Proteomes" id="UP000011541">
    <property type="component" value="Chromosome"/>
</dbReference>
<protein>
    <recommendedName>
        <fullName evidence="3">peptidylprolyl isomerase</fullName>
        <ecNumber evidence="3">5.2.1.8</ecNumber>
    </recommendedName>
</protein>
<evidence type="ECO:0000256" key="1">
    <source>
        <dbReference type="ARBA" id="ARBA00000971"/>
    </source>
</evidence>
<dbReference type="STRING" id="1208920.CONE_0731"/>
<comment type="catalytic activity">
    <reaction evidence="1">
        <text>[protein]-peptidylproline (omega=180) = [protein]-peptidylproline (omega=0)</text>
        <dbReference type="Rhea" id="RHEA:16237"/>
        <dbReference type="Rhea" id="RHEA-COMP:10747"/>
        <dbReference type="Rhea" id="RHEA-COMP:10748"/>
        <dbReference type="ChEBI" id="CHEBI:83833"/>
        <dbReference type="ChEBI" id="CHEBI:83834"/>
        <dbReference type="EC" id="5.2.1.8"/>
    </reaction>
</comment>
<organism evidence="8 9">
    <name type="scientific">Candidatus Kinetoplastidibacterium stringomonadis TCC290E</name>
    <dbReference type="NCBI Taxonomy" id="1208920"/>
    <lineage>
        <taxon>Bacteria</taxon>
        <taxon>Pseudomonadati</taxon>
        <taxon>Pseudomonadota</taxon>
        <taxon>Betaproteobacteria</taxon>
        <taxon>Candidatus Kinetoplastidibacterium</taxon>
    </lineage>
</organism>
<keyword evidence="9" id="KW-1185">Reference proteome</keyword>
<dbReference type="InterPro" id="IPR046357">
    <property type="entry name" value="PPIase_dom_sf"/>
</dbReference>
<dbReference type="AlphaFoldDB" id="M1M915"/>
<keyword evidence="4 5" id="KW-0697">Rotamase</keyword>
<evidence type="ECO:0000313" key="9">
    <source>
        <dbReference type="Proteomes" id="UP000011541"/>
    </source>
</evidence>
<evidence type="ECO:0000256" key="5">
    <source>
        <dbReference type="PROSITE-ProRule" id="PRU00278"/>
    </source>
</evidence>
<dbReference type="Gene3D" id="1.10.8.1040">
    <property type="match status" value="1"/>
</dbReference>
<dbReference type="EMBL" id="CP003805">
    <property type="protein sequence ID" value="AGF48470.1"/>
    <property type="molecule type" value="Genomic_DNA"/>
</dbReference>
<dbReference type="InterPro" id="IPR000297">
    <property type="entry name" value="PPIase_PpiC"/>
</dbReference>
<dbReference type="PATRIC" id="fig|1208920.3.peg.460"/>
<dbReference type="PANTHER" id="PTHR47245:SF2">
    <property type="entry name" value="PEPTIDYL-PROLYL CIS-TRANS ISOMERASE HP_0175-RELATED"/>
    <property type="match status" value="1"/>
</dbReference>
<evidence type="ECO:0000313" key="8">
    <source>
        <dbReference type="EMBL" id="AGF48470.1"/>
    </source>
</evidence>
<dbReference type="RefSeq" id="WP_015397156.1">
    <property type="nucleotide sequence ID" value="NC_020299.1"/>
</dbReference>
<dbReference type="SUPFAM" id="SSF54534">
    <property type="entry name" value="FKBP-like"/>
    <property type="match status" value="1"/>
</dbReference>
<dbReference type="GO" id="GO:0003755">
    <property type="term" value="F:peptidyl-prolyl cis-trans isomerase activity"/>
    <property type="evidence" value="ECO:0007669"/>
    <property type="project" value="UniProtKB-KW"/>
</dbReference>
<proteinExistence type="inferred from homology"/>
<name>M1M915_9PROT</name>
<dbReference type="PROSITE" id="PS50198">
    <property type="entry name" value="PPIC_PPIASE_2"/>
    <property type="match status" value="1"/>
</dbReference>
<accession>M1M915</accession>
<evidence type="ECO:0000256" key="2">
    <source>
        <dbReference type="ARBA" id="ARBA00007656"/>
    </source>
</evidence>
<dbReference type="Pfam" id="PF13616">
    <property type="entry name" value="Rotamase_3"/>
    <property type="match status" value="1"/>
</dbReference>
<evidence type="ECO:0000256" key="3">
    <source>
        <dbReference type="ARBA" id="ARBA00013194"/>
    </source>
</evidence>
<sequence>MKKLIIMLFMLSITSAFSKNIATVDGVPITQNSVDQFIELLVAQGAQESDQLREQVKQELINRQILIKEAEKSDIPKRKDVQAEIDLAKNSIIVRTFLNEYINKHPISESSVKNEYDRLKKEQSIKREFKLSHILVDTENRANELLGIIKLDVNKFKNIAKENSKDTASAINGGDLGWGSLENYVKSFSDSIKDLSIGEIVQKPVKTQFGWHIIQLNDIRTVEFPDLDQVKPQIEEILKQKLISEYQKELRNKSKVNT</sequence>
<dbReference type="SUPFAM" id="SSF109998">
    <property type="entry name" value="Triger factor/SurA peptide-binding domain-like"/>
    <property type="match status" value="1"/>
</dbReference>
<dbReference type="OrthoDB" id="14196at2"/>
<reference evidence="8 9" key="1">
    <citation type="journal article" date="2013" name="Genome Biol. Evol.">
        <title>Genome evolution and phylogenomic analysis of candidatus kinetoplastibacterium, the betaproteobacterial endosymbionts of strigomonas and angomonas.</title>
        <authorList>
            <person name="Alves J.M."/>
            <person name="Serrano M.G."/>
            <person name="Maia da Silva F."/>
            <person name="Voegtly L.J."/>
            <person name="Matveyev A.V."/>
            <person name="Teixeira M.M."/>
            <person name="Camargo E.P."/>
            <person name="Buck G.A."/>
        </authorList>
    </citation>
    <scope>NUCLEOTIDE SEQUENCE [LARGE SCALE GENOMIC DNA]</scope>
    <source>
        <strain evidence="8 9">TCC290E</strain>
    </source>
</reference>
<gene>
    <name evidence="8" type="ORF">CONE_0731</name>
</gene>
<dbReference type="eggNOG" id="COG0760">
    <property type="taxonomic scope" value="Bacteria"/>
</dbReference>
<dbReference type="EC" id="5.2.1.8" evidence="3"/>
<dbReference type="KEGG" id="kon:CONE_0731"/>
<feature type="domain" description="PpiC" evidence="7">
    <location>
        <begin position="126"/>
        <end position="218"/>
    </location>
</feature>
<dbReference type="InterPro" id="IPR050245">
    <property type="entry name" value="PrsA_foldase"/>
</dbReference>
<feature type="signal peptide" evidence="6">
    <location>
        <begin position="1"/>
        <end position="18"/>
    </location>
</feature>
<feature type="chain" id="PRO_5004016235" description="peptidylprolyl isomerase" evidence="6">
    <location>
        <begin position="19"/>
        <end position="258"/>
    </location>
</feature>
<comment type="similarity">
    <text evidence="2">Belongs to the PpiC/parvulin rotamase family.</text>
</comment>
<evidence type="ECO:0000256" key="4">
    <source>
        <dbReference type="ARBA" id="ARBA00023110"/>
    </source>
</evidence>
<evidence type="ECO:0000259" key="7">
    <source>
        <dbReference type="PROSITE" id="PS50198"/>
    </source>
</evidence>
<keyword evidence="5 8" id="KW-0413">Isomerase</keyword>
<dbReference type="HOGENOM" id="CLU_034646_1_1_4"/>